<dbReference type="Pfam" id="PF01743">
    <property type="entry name" value="PolyA_pol"/>
    <property type="match status" value="1"/>
</dbReference>
<keyword evidence="2 7" id="KW-0808">Transferase</keyword>
<keyword evidence="5" id="KW-0479">Metal-binding</keyword>
<evidence type="ECO:0000256" key="3">
    <source>
        <dbReference type="ARBA" id="ARBA00022694"/>
    </source>
</evidence>
<gene>
    <name evidence="9" type="ORF">JZ786_14180</name>
</gene>
<dbReference type="Gene3D" id="1.10.3090.10">
    <property type="entry name" value="cca-adding enzyme, domain 2"/>
    <property type="match status" value="1"/>
</dbReference>
<sequence length="427" mass="47887">MPAQVVHVLNVLSQAGYEAFLVGGCVRDTLLGRSVHDYDVATNAHPEAVQGLFTHVIPTGIGHGTVTVTDGHFPVEVTTYRIEADYSDGRHPDKVAYAERLSDDLLRRDFTINAVAMDAAGKLVDPLNGQRDLHRRLIRAVGDPSERFSEDGLRIIRALRFAAQLGFTIETSTHRAMTFEVLRLQAVSMERVGQELLKIAAGNWFVVLPDLALGPYLHSTKQPLDRLQRAFAKVHRIVSSCPELGWERWRKIFGSDTDALRAFPPAQWPGTPLFRPNLAAIALWMAHMTSQSTITALFRSLAWQKSFVSTAVETARLLRARPWTWSEFRWREALVESDLSALYTACALADWLKPTDRHTSCRIRLFDVFQETPLRSVRELAVSGHQLAAFGLVGPQIGIAIRKLVHAIISEKVENSEDDLRRFLFHA</sequence>
<feature type="domain" description="Poly A polymerase head" evidence="8">
    <location>
        <begin position="19"/>
        <end position="139"/>
    </location>
</feature>
<dbReference type="InterPro" id="IPR002646">
    <property type="entry name" value="PolA_pol_head_dom"/>
</dbReference>
<evidence type="ECO:0000313" key="9">
    <source>
        <dbReference type="EMBL" id="QSO45699.1"/>
    </source>
</evidence>
<proteinExistence type="inferred from homology"/>
<dbReference type="EMBL" id="CP071182">
    <property type="protein sequence ID" value="QSO45699.1"/>
    <property type="molecule type" value="Genomic_DNA"/>
</dbReference>
<evidence type="ECO:0000256" key="7">
    <source>
        <dbReference type="RuleBase" id="RU003953"/>
    </source>
</evidence>
<keyword evidence="7" id="KW-0694">RNA-binding</keyword>
<evidence type="ECO:0000256" key="4">
    <source>
        <dbReference type="ARBA" id="ARBA00022695"/>
    </source>
</evidence>
<keyword evidence="6" id="KW-0460">Magnesium</keyword>
<protein>
    <recommendedName>
        <fullName evidence="8">Poly A polymerase head domain-containing protein</fullName>
    </recommendedName>
</protein>
<evidence type="ECO:0000256" key="6">
    <source>
        <dbReference type="ARBA" id="ARBA00022842"/>
    </source>
</evidence>
<dbReference type="RefSeq" id="WP_206655068.1">
    <property type="nucleotide sequence ID" value="NZ_CP071182.1"/>
</dbReference>
<dbReference type="PANTHER" id="PTHR46173:SF1">
    <property type="entry name" value="CCA TRNA NUCLEOTIDYLTRANSFERASE 1, MITOCHONDRIAL"/>
    <property type="match status" value="1"/>
</dbReference>
<evidence type="ECO:0000256" key="5">
    <source>
        <dbReference type="ARBA" id="ARBA00022723"/>
    </source>
</evidence>
<dbReference type="Proteomes" id="UP000663505">
    <property type="component" value="Chromosome"/>
</dbReference>
<evidence type="ECO:0000256" key="1">
    <source>
        <dbReference type="ARBA" id="ARBA00001946"/>
    </source>
</evidence>
<dbReference type="GO" id="GO:0046872">
    <property type="term" value="F:metal ion binding"/>
    <property type="evidence" value="ECO:0007669"/>
    <property type="project" value="UniProtKB-KW"/>
</dbReference>
<comment type="cofactor">
    <cofactor evidence="1">
        <name>Mg(2+)</name>
        <dbReference type="ChEBI" id="CHEBI:18420"/>
    </cofactor>
</comment>
<organism evidence="9 10">
    <name type="scientific">Alicyclobacillus mengziensis</name>
    <dbReference type="NCBI Taxonomy" id="2931921"/>
    <lineage>
        <taxon>Bacteria</taxon>
        <taxon>Bacillati</taxon>
        <taxon>Bacillota</taxon>
        <taxon>Bacilli</taxon>
        <taxon>Bacillales</taxon>
        <taxon>Alicyclobacillaceae</taxon>
        <taxon>Alicyclobacillus</taxon>
    </lineage>
</organism>
<dbReference type="Gene3D" id="3.30.460.10">
    <property type="entry name" value="Beta Polymerase, domain 2"/>
    <property type="match status" value="1"/>
</dbReference>
<dbReference type="InterPro" id="IPR050264">
    <property type="entry name" value="Bact_CCA-adding_enz_type3_sf"/>
</dbReference>
<evidence type="ECO:0000256" key="2">
    <source>
        <dbReference type="ARBA" id="ARBA00022679"/>
    </source>
</evidence>
<dbReference type="AlphaFoldDB" id="A0A9X7VV07"/>
<keyword evidence="3" id="KW-0819">tRNA processing</keyword>
<evidence type="ECO:0000313" key="10">
    <source>
        <dbReference type="Proteomes" id="UP000663505"/>
    </source>
</evidence>
<dbReference type="PANTHER" id="PTHR46173">
    <property type="entry name" value="CCA TRNA NUCLEOTIDYLTRANSFERASE 1, MITOCHONDRIAL"/>
    <property type="match status" value="1"/>
</dbReference>
<name>A0A9X7VV07_9BACL</name>
<dbReference type="GO" id="GO:0008033">
    <property type="term" value="P:tRNA processing"/>
    <property type="evidence" value="ECO:0007669"/>
    <property type="project" value="UniProtKB-KW"/>
</dbReference>
<evidence type="ECO:0000259" key="8">
    <source>
        <dbReference type="Pfam" id="PF01743"/>
    </source>
</evidence>
<dbReference type="InterPro" id="IPR043519">
    <property type="entry name" value="NT_sf"/>
</dbReference>
<comment type="similarity">
    <text evidence="7">Belongs to the tRNA nucleotidyltransferase/poly(A) polymerase family.</text>
</comment>
<dbReference type="GO" id="GO:0016779">
    <property type="term" value="F:nucleotidyltransferase activity"/>
    <property type="evidence" value="ECO:0007669"/>
    <property type="project" value="UniProtKB-KW"/>
</dbReference>
<accession>A0A9X7VV07</accession>
<reference evidence="9 10" key="1">
    <citation type="submission" date="2021-02" db="EMBL/GenBank/DDBJ databases">
        <title>Alicyclobacillus curvatus sp. nov. and Alicyclobacillus mengziensis sp. nov., two acidophilic bacteria isolated from acid mine drainage.</title>
        <authorList>
            <person name="Huang Y."/>
        </authorList>
    </citation>
    <scope>NUCLEOTIDE SEQUENCE [LARGE SCALE GENOMIC DNA]</scope>
    <source>
        <strain evidence="9 10">S30H14</strain>
    </source>
</reference>
<dbReference type="GO" id="GO:0000049">
    <property type="term" value="F:tRNA binding"/>
    <property type="evidence" value="ECO:0007669"/>
    <property type="project" value="TreeGrafter"/>
</dbReference>
<dbReference type="CDD" id="cd05398">
    <property type="entry name" value="NT_ClassII-CCAase"/>
    <property type="match status" value="1"/>
</dbReference>
<dbReference type="SUPFAM" id="SSF81301">
    <property type="entry name" value="Nucleotidyltransferase"/>
    <property type="match status" value="1"/>
</dbReference>
<keyword evidence="4" id="KW-0548">Nucleotidyltransferase</keyword>
<keyword evidence="10" id="KW-1185">Reference proteome</keyword>
<dbReference type="SUPFAM" id="SSF81891">
    <property type="entry name" value="Poly A polymerase C-terminal region-like"/>
    <property type="match status" value="1"/>
</dbReference>
<dbReference type="KEGG" id="afx:JZ786_14180"/>